<evidence type="ECO:0000256" key="5">
    <source>
        <dbReference type="ARBA" id="ARBA00023136"/>
    </source>
</evidence>
<feature type="transmembrane region" description="Helical" evidence="7">
    <location>
        <begin position="133"/>
        <end position="151"/>
    </location>
</feature>
<feature type="transmembrane region" description="Helical" evidence="7">
    <location>
        <begin position="338"/>
        <end position="356"/>
    </location>
</feature>
<evidence type="ECO:0000256" key="7">
    <source>
        <dbReference type="SAM" id="Phobius"/>
    </source>
</evidence>
<accession>A0A5C6EEP6</accession>
<evidence type="ECO:0000313" key="10">
    <source>
        <dbReference type="Proteomes" id="UP000318288"/>
    </source>
</evidence>
<feature type="transmembrane region" description="Helical" evidence="7">
    <location>
        <begin position="157"/>
        <end position="179"/>
    </location>
</feature>
<dbReference type="PANTHER" id="PTHR23504:SF15">
    <property type="entry name" value="MAJOR FACILITATOR SUPERFAMILY (MFS) PROFILE DOMAIN-CONTAINING PROTEIN"/>
    <property type="match status" value="1"/>
</dbReference>
<feature type="transmembrane region" description="Helical" evidence="7">
    <location>
        <begin position="221"/>
        <end position="244"/>
    </location>
</feature>
<proteinExistence type="predicted"/>
<evidence type="ECO:0000256" key="2">
    <source>
        <dbReference type="ARBA" id="ARBA00022448"/>
    </source>
</evidence>
<dbReference type="Proteomes" id="UP000318288">
    <property type="component" value="Unassembled WGS sequence"/>
</dbReference>
<feature type="region of interest" description="Disordered" evidence="6">
    <location>
        <begin position="1"/>
        <end position="22"/>
    </location>
</feature>
<keyword evidence="3 7" id="KW-0812">Transmembrane</keyword>
<comment type="subcellular location">
    <subcellularLocation>
        <location evidence="1">Membrane</location>
        <topology evidence="1">Multi-pass membrane protein</topology>
    </subcellularLocation>
</comment>
<dbReference type="PANTHER" id="PTHR23504">
    <property type="entry name" value="MAJOR FACILITATOR SUPERFAMILY DOMAIN-CONTAINING PROTEIN 10"/>
    <property type="match status" value="1"/>
</dbReference>
<dbReference type="GO" id="GO:0016020">
    <property type="term" value="C:membrane"/>
    <property type="evidence" value="ECO:0007669"/>
    <property type="project" value="UniProtKB-SubCell"/>
</dbReference>
<sequence>MSDSPTNPYEPAATPPLPGAPSSGPRQAAMAFILLTLFIDILGIGIVIPVLPELVRELVGEDPVSATMIVDAASIDVSSIDVAVTDAVAASETKSFSRAGRYVGVIGATYALMQFLFAPIIGALSDRFGRRPVLLCSMFGLGIDFLIQGFATNIAWLFAGRVLAGIMGASLTTGNAYIADVSTDDNRARNFGLVGVMFGLGFTIGPALGGLLGGISLRLPFFVAAGLALVNWLYGYFVVPESLGVDKRTAFTLRGANPLDSLRRLADYPLVAALAAVFVCKSLAQRGLENVWVLYTGFKFDWDAGVNGLALGLVGVMAIIVQGGMVRPTIKRFGERGAVVGGTIISAIAFAGYGLASEGWMIPMIIVFGAFGGVAGPAIQSLVTGSVSETEQGRIQGALTSLTSLTNIIAPLFFNTLLFSYFISDQAPFVLPGAPLLVGSALLTASIFIAINVFRRFPKPAS</sequence>
<feature type="transmembrane region" description="Helical" evidence="7">
    <location>
        <begin position="28"/>
        <end position="51"/>
    </location>
</feature>
<feature type="transmembrane region" description="Helical" evidence="7">
    <location>
        <begin position="191"/>
        <end position="215"/>
    </location>
</feature>
<keyword evidence="4 7" id="KW-1133">Transmembrane helix</keyword>
<dbReference type="PROSITE" id="PS50850">
    <property type="entry name" value="MFS"/>
    <property type="match status" value="1"/>
</dbReference>
<keyword evidence="5 7" id="KW-0472">Membrane</keyword>
<dbReference type="InterPro" id="IPR036259">
    <property type="entry name" value="MFS_trans_sf"/>
</dbReference>
<keyword evidence="10" id="KW-1185">Reference proteome</keyword>
<protein>
    <submittedName>
        <fullName evidence="9">Tetracycline resistance protein, class C</fullName>
    </submittedName>
</protein>
<dbReference type="AlphaFoldDB" id="A0A5C6EEP6"/>
<dbReference type="RefSeq" id="WP_246114803.1">
    <property type="nucleotide sequence ID" value="NZ_SJPW01000008.1"/>
</dbReference>
<comment type="caution">
    <text evidence="9">The sequence shown here is derived from an EMBL/GenBank/DDBJ whole genome shotgun (WGS) entry which is preliminary data.</text>
</comment>
<evidence type="ECO:0000256" key="1">
    <source>
        <dbReference type="ARBA" id="ARBA00004141"/>
    </source>
</evidence>
<evidence type="ECO:0000256" key="4">
    <source>
        <dbReference type="ARBA" id="ARBA00022989"/>
    </source>
</evidence>
<feature type="transmembrane region" description="Helical" evidence="7">
    <location>
        <begin position="404"/>
        <end position="423"/>
    </location>
</feature>
<evidence type="ECO:0000256" key="6">
    <source>
        <dbReference type="SAM" id="MobiDB-lite"/>
    </source>
</evidence>
<feature type="transmembrane region" description="Helical" evidence="7">
    <location>
        <begin position="429"/>
        <end position="454"/>
    </location>
</feature>
<dbReference type="Pfam" id="PF07690">
    <property type="entry name" value="MFS_1"/>
    <property type="match status" value="1"/>
</dbReference>
<dbReference type="InterPro" id="IPR011701">
    <property type="entry name" value="MFS"/>
</dbReference>
<evidence type="ECO:0000256" key="3">
    <source>
        <dbReference type="ARBA" id="ARBA00022692"/>
    </source>
</evidence>
<dbReference type="EMBL" id="SJPW01000008">
    <property type="protein sequence ID" value="TWU46201.1"/>
    <property type="molecule type" value="Genomic_DNA"/>
</dbReference>
<dbReference type="SUPFAM" id="SSF103473">
    <property type="entry name" value="MFS general substrate transporter"/>
    <property type="match status" value="1"/>
</dbReference>
<evidence type="ECO:0000259" key="8">
    <source>
        <dbReference type="PROSITE" id="PS50850"/>
    </source>
</evidence>
<evidence type="ECO:0000313" key="9">
    <source>
        <dbReference type="EMBL" id="TWU46201.1"/>
    </source>
</evidence>
<feature type="transmembrane region" description="Helical" evidence="7">
    <location>
        <begin position="304"/>
        <end position="326"/>
    </location>
</feature>
<dbReference type="InterPro" id="IPR005829">
    <property type="entry name" value="Sugar_transporter_CS"/>
</dbReference>
<dbReference type="PROSITE" id="PS00216">
    <property type="entry name" value="SUGAR_TRANSPORT_1"/>
    <property type="match status" value="1"/>
</dbReference>
<feature type="transmembrane region" description="Helical" evidence="7">
    <location>
        <begin position="102"/>
        <end position="121"/>
    </location>
</feature>
<dbReference type="InterPro" id="IPR020846">
    <property type="entry name" value="MFS_dom"/>
</dbReference>
<reference evidence="9 10" key="1">
    <citation type="submission" date="2019-02" db="EMBL/GenBank/DDBJ databases">
        <title>Deep-cultivation of Planctomycetes and their phenomic and genomic characterization uncovers novel biology.</title>
        <authorList>
            <person name="Wiegand S."/>
            <person name="Jogler M."/>
            <person name="Boedeker C."/>
            <person name="Pinto D."/>
            <person name="Vollmers J."/>
            <person name="Rivas-Marin E."/>
            <person name="Kohn T."/>
            <person name="Peeters S.H."/>
            <person name="Heuer A."/>
            <person name="Rast P."/>
            <person name="Oberbeckmann S."/>
            <person name="Bunk B."/>
            <person name="Jeske O."/>
            <person name="Meyerdierks A."/>
            <person name="Storesund J.E."/>
            <person name="Kallscheuer N."/>
            <person name="Luecker S."/>
            <person name="Lage O.M."/>
            <person name="Pohl T."/>
            <person name="Merkel B.J."/>
            <person name="Hornburger P."/>
            <person name="Mueller R.-W."/>
            <person name="Bruemmer F."/>
            <person name="Labrenz M."/>
            <person name="Spormann A.M."/>
            <person name="Op Den Camp H."/>
            <person name="Overmann J."/>
            <person name="Amann R."/>
            <person name="Jetten M.S.M."/>
            <person name="Mascher T."/>
            <person name="Medema M.H."/>
            <person name="Devos D.P."/>
            <person name="Kaster A.-K."/>
            <person name="Ovreas L."/>
            <person name="Rohde M."/>
            <person name="Galperin M.Y."/>
            <person name="Jogler C."/>
        </authorList>
    </citation>
    <scope>NUCLEOTIDE SEQUENCE [LARGE SCALE GENOMIC DNA]</scope>
    <source>
        <strain evidence="9 10">Poly51</strain>
    </source>
</reference>
<dbReference type="Gene3D" id="1.20.1250.20">
    <property type="entry name" value="MFS general substrate transporter like domains"/>
    <property type="match status" value="1"/>
</dbReference>
<dbReference type="GO" id="GO:0022857">
    <property type="term" value="F:transmembrane transporter activity"/>
    <property type="evidence" value="ECO:0007669"/>
    <property type="project" value="InterPro"/>
</dbReference>
<keyword evidence="2" id="KW-0813">Transport</keyword>
<gene>
    <name evidence="9" type="primary">tetA</name>
    <name evidence="9" type="ORF">Poly51_55970</name>
</gene>
<feature type="domain" description="Major facilitator superfamily (MFS) profile" evidence="8">
    <location>
        <begin position="29"/>
        <end position="458"/>
    </location>
</feature>
<name>A0A5C6EEP6_9BACT</name>
<dbReference type="CDD" id="cd17388">
    <property type="entry name" value="MFS_TetA"/>
    <property type="match status" value="1"/>
</dbReference>
<organism evidence="9 10">
    <name type="scientific">Rubripirellula tenax</name>
    <dbReference type="NCBI Taxonomy" id="2528015"/>
    <lineage>
        <taxon>Bacteria</taxon>
        <taxon>Pseudomonadati</taxon>
        <taxon>Planctomycetota</taxon>
        <taxon>Planctomycetia</taxon>
        <taxon>Pirellulales</taxon>
        <taxon>Pirellulaceae</taxon>
        <taxon>Rubripirellula</taxon>
    </lineage>
</organism>
<feature type="transmembrane region" description="Helical" evidence="7">
    <location>
        <begin position="362"/>
        <end position="383"/>
    </location>
</feature>